<dbReference type="EMBL" id="BONR01000001">
    <property type="protein sequence ID" value="GIG53782.1"/>
    <property type="molecule type" value="Genomic_DNA"/>
</dbReference>
<dbReference type="Pfam" id="PF00534">
    <property type="entry name" value="Glycos_transf_1"/>
    <property type="match status" value="1"/>
</dbReference>
<dbReference type="PANTHER" id="PTHR45947">
    <property type="entry name" value="SULFOQUINOVOSYL TRANSFERASE SQD2"/>
    <property type="match status" value="1"/>
</dbReference>
<organism evidence="6 7">
    <name type="scientific">Demequina activiva</name>
    <dbReference type="NCBI Taxonomy" id="1582364"/>
    <lineage>
        <taxon>Bacteria</taxon>
        <taxon>Bacillati</taxon>
        <taxon>Actinomycetota</taxon>
        <taxon>Actinomycetes</taxon>
        <taxon>Micrococcales</taxon>
        <taxon>Demequinaceae</taxon>
        <taxon>Demequina</taxon>
    </lineage>
</organism>
<dbReference type="GO" id="GO:1901137">
    <property type="term" value="P:carbohydrate derivative biosynthetic process"/>
    <property type="evidence" value="ECO:0007669"/>
    <property type="project" value="UniProtKB-ARBA"/>
</dbReference>
<comment type="caution">
    <text evidence="6">The sequence shown here is derived from an EMBL/GenBank/DDBJ whole genome shotgun (WGS) entry which is preliminary data.</text>
</comment>
<dbReference type="InterPro" id="IPR001296">
    <property type="entry name" value="Glyco_trans_1"/>
</dbReference>
<dbReference type="SUPFAM" id="SSF53756">
    <property type="entry name" value="UDP-Glycosyltransferase/glycogen phosphorylase"/>
    <property type="match status" value="1"/>
</dbReference>
<proteinExistence type="predicted"/>
<keyword evidence="2" id="KW-0328">Glycosyltransferase</keyword>
<evidence type="ECO:0000256" key="2">
    <source>
        <dbReference type="ARBA" id="ARBA00022676"/>
    </source>
</evidence>
<protein>
    <recommendedName>
        <fullName evidence="1">D-inositol 3-phosphate glycosyltransferase</fullName>
    </recommendedName>
</protein>
<evidence type="ECO:0000313" key="7">
    <source>
        <dbReference type="Proteomes" id="UP000652354"/>
    </source>
</evidence>
<dbReference type="InterPro" id="IPR028098">
    <property type="entry name" value="Glyco_trans_4-like_N"/>
</dbReference>
<keyword evidence="7" id="KW-1185">Reference proteome</keyword>
<evidence type="ECO:0000259" key="4">
    <source>
        <dbReference type="Pfam" id="PF00534"/>
    </source>
</evidence>
<evidence type="ECO:0000259" key="5">
    <source>
        <dbReference type="Pfam" id="PF13439"/>
    </source>
</evidence>
<dbReference type="GO" id="GO:0016758">
    <property type="term" value="F:hexosyltransferase activity"/>
    <property type="evidence" value="ECO:0007669"/>
    <property type="project" value="TreeGrafter"/>
</dbReference>
<evidence type="ECO:0000313" key="6">
    <source>
        <dbReference type="EMBL" id="GIG53782.1"/>
    </source>
</evidence>
<dbReference type="PANTHER" id="PTHR45947:SF3">
    <property type="entry name" value="SULFOQUINOVOSYL TRANSFERASE SQD2"/>
    <property type="match status" value="1"/>
</dbReference>
<reference evidence="6" key="1">
    <citation type="submission" date="2021-01" db="EMBL/GenBank/DDBJ databases">
        <title>Whole genome shotgun sequence of Demequina activiva NBRC 110675.</title>
        <authorList>
            <person name="Komaki H."/>
            <person name="Tamura T."/>
        </authorList>
    </citation>
    <scope>NUCLEOTIDE SEQUENCE</scope>
    <source>
        <strain evidence="6">NBRC 110675</strain>
    </source>
</reference>
<gene>
    <name evidence="6" type="ORF">Dac01nite_05340</name>
</gene>
<evidence type="ECO:0000256" key="3">
    <source>
        <dbReference type="ARBA" id="ARBA00022679"/>
    </source>
</evidence>
<dbReference type="AlphaFoldDB" id="A0A919Q0D4"/>
<name>A0A919Q0D4_9MICO</name>
<evidence type="ECO:0000256" key="1">
    <source>
        <dbReference type="ARBA" id="ARBA00021292"/>
    </source>
</evidence>
<feature type="domain" description="Glycosyl transferase family 1" evidence="4">
    <location>
        <begin position="193"/>
        <end position="340"/>
    </location>
</feature>
<dbReference type="RefSeq" id="WP_203653206.1">
    <property type="nucleotide sequence ID" value="NZ_BONR01000001.1"/>
</dbReference>
<sequence length="359" mass="38059">MKVVVTQPYVPEYRQPLFARIAELMRTSGHDFTVLAGRPSAEQAARGDGVDAPWLTRVHSTTVAPGGVEWTRRALPEAARGADVLVTELDVKNALAWTRGIHGARRVVLWGHGMPYVTRRRAVVESAKRRLIARADHVMTYTDGGRAYLVHDLRCRPDAVTAIGNSTDTAPLVAARDAAAATGRARELIAEHGGGPHALYVGGLDSSKGIPFLLDAARALHGAHPNSVLLVCGDGSERRAVEHAQVSSGAVRSLGRVDRARLGELSAASAAIWMPGRVGLVAVDALAVGLPVLTTARHRNAPEAEYLSAEGLRELPPRPAAFAEAAFAIMSDPPARDLLGNAPSLDQVAARFVDVVLSA</sequence>
<keyword evidence="3" id="KW-0808">Transferase</keyword>
<dbReference type="InterPro" id="IPR050194">
    <property type="entry name" value="Glycosyltransferase_grp1"/>
</dbReference>
<dbReference type="CDD" id="cd03801">
    <property type="entry name" value="GT4_PimA-like"/>
    <property type="match status" value="1"/>
</dbReference>
<feature type="domain" description="Glycosyltransferase subfamily 4-like N-terminal" evidence="5">
    <location>
        <begin position="20"/>
        <end position="170"/>
    </location>
</feature>
<dbReference type="Gene3D" id="3.40.50.2000">
    <property type="entry name" value="Glycogen Phosphorylase B"/>
    <property type="match status" value="2"/>
</dbReference>
<accession>A0A919Q0D4</accession>
<dbReference type="Proteomes" id="UP000652354">
    <property type="component" value="Unassembled WGS sequence"/>
</dbReference>
<dbReference type="Pfam" id="PF13439">
    <property type="entry name" value="Glyco_transf_4"/>
    <property type="match status" value="1"/>
</dbReference>